<keyword evidence="3" id="KW-1133">Transmembrane helix</keyword>
<organism evidence="4 5">
    <name type="scientific">Ktedonobacter racemifer DSM 44963</name>
    <dbReference type="NCBI Taxonomy" id="485913"/>
    <lineage>
        <taxon>Bacteria</taxon>
        <taxon>Bacillati</taxon>
        <taxon>Chloroflexota</taxon>
        <taxon>Ktedonobacteria</taxon>
        <taxon>Ktedonobacterales</taxon>
        <taxon>Ktedonobacteraceae</taxon>
        <taxon>Ktedonobacter</taxon>
    </lineage>
</organism>
<dbReference type="PANTHER" id="PTHR19879">
    <property type="entry name" value="TRANSCRIPTION INITIATION FACTOR TFIID"/>
    <property type="match status" value="1"/>
</dbReference>
<gene>
    <name evidence="4" type="ORF">Krac_4739</name>
</gene>
<evidence type="ECO:0000313" key="5">
    <source>
        <dbReference type="Proteomes" id="UP000004508"/>
    </source>
</evidence>
<dbReference type="AlphaFoldDB" id="D6TTJ3"/>
<accession>D6TTJ3</accession>
<dbReference type="RefSeq" id="WP_007914680.1">
    <property type="nucleotide sequence ID" value="NZ_ADVG01000003.1"/>
</dbReference>
<dbReference type="InterPro" id="IPR001680">
    <property type="entry name" value="WD40_rpt"/>
</dbReference>
<keyword evidence="1" id="KW-0853">WD repeat</keyword>
<feature type="repeat" description="WD" evidence="1">
    <location>
        <begin position="178"/>
        <end position="218"/>
    </location>
</feature>
<dbReference type="EMBL" id="ADVG01000003">
    <property type="protein sequence ID" value="EFH83744.1"/>
    <property type="molecule type" value="Genomic_DNA"/>
</dbReference>
<dbReference type="SMART" id="SM00320">
    <property type="entry name" value="WD40"/>
    <property type="match status" value="2"/>
</dbReference>
<reference evidence="4 5" key="1">
    <citation type="journal article" date="2011" name="Stand. Genomic Sci.">
        <title>Non-contiguous finished genome sequence and contextual data of the filamentous soil bacterium Ktedonobacter racemifer type strain (SOSP1-21).</title>
        <authorList>
            <person name="Chang Y.J."/>
            <person name="Land M."/>
            <person name="Hauser L."/>
            <person name="Chertkov O."/>
            <person name="Del Rio T.G."/>
            <person name="Nolan M."/>
            <person name="Copeland A."/>
            <person name="Tice H."/>
            <person name="Cheng J.F."/>
            <person name="Lucas S."/>
            <person name="Han C."/>
            <person name="Goodwin L."/>
            <person name="Pitluck S."/>
            <person name="Ivanova N."/>
            <person name="Ovchinikova G."/>
            <person name="Pati A."/>
            <person name="Chen A."/>
            <person name="Palaniappan K."/>
            <person name="Mavromatis K."/>
            <person name="Liolios K."/>
            <person name="Brettin T."/>
            <person name="Fiebig A."/>
            <person name="Rohde M."/>
            <person name="Abt B."/>
            <person name="Goker M."/>
            <person name="Detter J.C."/>
            <person name="Woyke T."/>
            <person name="Bristow J."/>
            <person name="Eisen J.A."/>
            <person name="Markowitz V."/>
            <person name="Hugenholtz P."/>
            <person name="Kyrpides N.C."/>
            <person name="Klenk H.P."/>
            <person name="Lapidus A."/>
        </authorList>
    </citation>
    <scope>NUCLEOTIDE SEQUENCE [LARGE SCALE GENOMIC DNA]</scope>
    <source>
        <strain evidence="5">DSM 44963</strain>
    </source>
</reference>
<feature type="transmembrane region" description="Helical" evidence="3">
    <location>
        <begin position="123"/>
        <end position="143"/>
    </location>
</feature>
<dbReference type="InterPro" id="IPR011659">
    <property type="entry name" value="WD40"/>
</dbReference>
<comment type="caution">
    <text evidence="4">The sequence shown here is derived from an EMBL/GenBank/DDBJ whole genome shotgun (WGS) entry which is preliminary data.</text>
</comment>
<keyword evidence="3" id="KW-0812">Transmembrane</keyword>
<evidence type="ECO:0000313" key="4">
    <source>
        <dbReference type="EMBL" id="EFH83744.1"/>
    </source>
</evidence>
<evidence type="ECO:0000256" key="3">
    <source>
        <dbReference type="SAM" id="Phobius"/>
    </source>
</evidence>
<dbReference type="InterPro" id="IPR015943">
    <property type="entry name" value="WD40/YVTN_repeat-like_dom_sf"/>
</dbReference>
<dbReference type="Proteomes" id="UP000004508">
    <property type="component" value="Unassembled WGS sequence"/>
</dbReference>
<feature type="compositionally biased region" description="Polar residues" evidence="2">
    <location>
        <begin position="153"/>
        <end position="176"/>
    </location>
</feature>
<name>D6TTJ3_KTERA</name>
<dbReference type="Pfam" id="PF07676">
    <property type="entry name" value="PD40"/>
    <property type="match status" value="1"/>
</dbReference>
<proteinExistence type="predicted"/>
<dbReference type="PANTHER" id="PTHR19879:SF9">
    <property type="entry name" value="TRANSCRIPTION INITIATION FACTOR TFIID SUBUNIT 5"/>
    <property type="match status" value="1"/>
</dbReference>
<keyword evidence="3" id="KW-0472">Membrane</keyword>
<dbReference type="InParanoid" id="D6TTJ3"/>
<dbReference type="STRING" id="485913.Krac_4739"/>
<feature type="region of interest" description="Disordered" evidence="2">
    <location>
        <begin position="153"/>
        <end position="178"/>
    </location>
</feature>
<sequence length="536" mass="57813">MNEHNEPFSPQRVDESIEEMLTTGQPHLPGQRSEDVNVRLVQDLQRVYDPEFTRYQQVLQRVEERLVEQRGLIEKIGAAPRPPLRPLPAPQERALFQAQRIQRGNRKNIMDDKKTGLRRYERSLSLLVAVIILAVLVGGFFVAQSRFVQLGASGSNNPKVASSPTPKSSPTGNNAVTIPGDQMGFQSVAWSNDSQRIASTTDNGVKIWDAATGKTLQAIKLPGENEWAYGVSWSPDSQSLAIATNQALRIANSQSGTVVRSYTTSLASTATPGAMSSLVGGSHYSTLFPTSGGLGFRGAAWSPDGHSIAVNVSAGPSGYIQVVNAQTATLDYTLKWDGSYNGDGLAWSSDGQYLATNIFDAQGGDPAKSNFVWAWKLASKALVFKQAGGGNPGSLAFQPKTHNLAFNTYTMNAPVLIQVWNIETNKPVASHSGAYLATWSPDGQQLAYNGSTQLGKNSYESNVTIVAANSGKVVHVYKEGAVQIAQLFWSPNGKYMLAIEKKTIMSKGQVTPSTTPDTQPTTIPNIQTVARVFPVA</sequence>
<evidence type="ECO:0000256" key="1">
    <source>
        <dbReference type="PROSITE-ProRule" id="PRU00221"/>
    </source>
</evidence>
<dbReference type="PROSITE" id="PS50082">
    <property type="entry name" value="WD_REPEATS_2"/>
    <property type="match status" value="1"/>
</dbReference>
<dbReference type="Gene3D" id="2.130.10.10">
    <property type="entry name" value="YVTN repeat-like/Quinoprotein amine dehydrogenase"/>
    <property type="match status" value="2"/>
</dbReference>
<dbReference type="Pfam" id="PF00400">
    <property type="entry name" value="WD40"/>
    <property type="match status" value="1"/>
</dbReference>
<protein>
    <submittedName>
        <fullName evidence="4">WD-40 repeat protein</fullName>
    </submittedName>
</protein>
<keyword evidence="5" id="KW-1185">Reference proteome</keyword>
<evidence type="ECO:0000256" key="2">
    <source>
        <dbReference type="SAM" id="MobiDB-lite"/>
    </source>
</evidence>
<dbReference type="eggNOG" id="COG2319">
    <property type="taxonomic scope" value="Bacteria"/>
</dbReference>
<dbReference type="SUPFAM" id="SSF82171">
    <property type="entry name" value="DPP6 N-terminal domain-like"/>
    <property type="match status" value="1"/>
</dbReference>